<keyword evidence="3" id="KW-1185">Reference proteome</keyword>
<dbReference type="PANTHER" id="PTHR42663">
    <property type="entry name" value="HYDROLASE C777.06C-RELATED-RELATED"/>
    <property type="match status" value="1"/>
</dbReference>
<dbReference type="InterPro" id="IPR001279">
    <property type="entry name" value="Metallo-B-lactamas"/>
</dbReference>
<dbReference type="CDD" id="cd07715">
    <property type="entry name" value="TaR3-like_MBL-fold"/>
    <property type="match status" value="1"/>
</dbReference>
<evidence type="ECO:0000313" key="2">
    <source>
        <dbReference type="EMBL" id="TGK91331.1"/>
    </source>
</evidence>
<dbReference type="PANTHER" id="PTHR42663:SF4">
    <property type="entry name" value="SLL1036 PROTEIN"/>
    <property type="match status" value="1"/>
</dbReference>
<evidence type="ECO:0000313" key="3">
    <source>
        <dbReference type="Proteomes" id="UP000297891"/>
    </source>
</evidence>
<evidence type="ECO:0000259" key="1">
    <source>
        <dbReference type="SMART" id="SM00849"/>
    </source>
</evidence>
<dbReference type="Gene3D" id="3.60.15.10">
    <property type="entry name" value="Ribonuclease Z/Hydroxyacylglutathione hydrolase-like"/>
    <property type="match status" value="1"/>
</dbReference>
<comment type="caution">
    <text evidence="2">The sequence shown here is derived from an EMBL/GenBank/DDBJ whole genome shotgun (WGS) entry which is preliminary data.</text>
</comment>
<keyword evidence="2" id="KW-0378">Hydrolase</keyword>
<proteinExistence type="predicted"/>
<reference evidence="2" key="1">
    <citation type="journal article" date="2019" name="PLoS Negl. Trop. Dis.">
        <title>Revisiting the worldwide diversity of Leptospira species in the environment.</title>
        <authorList>
            <person name="Vincent A.T."/>
            <person name="Schiettekatte O."/>
            <person name="Bourhy P."/>
            <person name="Veyrier F.J."/>
            <person name="Picardeau M."/>
        </authorList>
    </citation>
    <scope>NUCLEOTIDE SEQUENCE [LARGE SCALE GENOMIC DNA]</scope>
    <source>
        <strain evidence="2">201800277</strain>
    </source>
</reference>
<sequence>MKIKFWGVRGSIGSPIRPENVKHKIEKILSLASPTDIQNEQSIHSFLNSLSFSSSSTYGGNTTCVEIRDKEGNLIIIDGGTGLRELGNQIMGSEFGKGAGHAYWILTHTHWDHIQGIPFFVPLFLPGNHFEFISCMNDAEQRLEHQFVFTHFPVSFDHYAAKKTFQYLEEGVTIPLGPNINALSKAVRHPGGSFSYRFTEEGKAIIFASDAEFNLEEMENIDTYIDYFRDADVLVFDTQYTFEESLQKIDWGHSSASIATDIALRAKVKKLVMFHHDPSYDDEKLDLVYLRALKYKEMFDPHGKLEIIMAYEGLEIEV</sequence>
<gene>
    <name evidence="2" type="ORF">EHQ30_13965</name>
</gene>
<dbReference type="InterPro" id="IPR036866">
    <property type="entry name" value="RibonucZ/Hydroxyglut_hydro"/>
</dbReference>
<dbReference type="AlphaFoldDB" id="A0A2M9Y3L4"/>
<dbReference type="RefSeq" id="WP_100790393.1">
    <property type="nucleotide sequence ID" value="NZ_NPDQ01000003.1"/>
</dbReference>
<name>A0A2M9Y3L4_9LEPT</name>
<protein>
    <submittedName>
        <fullName evidence="2">MBL fold metallo-hydrolase</fullName>
    </submittedName>
</protein>
<dbReference type="Proteomes" id="UP000297891">
    <property type="component" value="Unassembled WGS sequence"/>
</dbReference>
<dbReference type="GO" id="GO:0016787">
    <property type="term" value="F:hydrolase activity"/>
    <property type="evidence" value="ECO:0007669"/>
    <property type="project" value="UniProtKB-KW"/>
</dbReference>
<feature type="domain" description="Metallo-beta-lactamase" evidence="1">
    <location>
        <begin position="61"/>
        <end position="239"/>
    </location>
</feature>
<dbReference type="OrthoDB" id="9800940at2"/>
<dbReference type="SUPFAM" id="SSF56281">
    <property type="entry name" value="Metallo-hydrolase/oxidoreductase"/>
    <property type="match status" value="1"/>
</dbReference>
<accession>A0A2M9Y3L4</accession>
<dbReference type="Pfam" id="PF12706">
    <property type="entry name" value="Lactamase_B_2"/>
    <property type="match status" value="1"/>
</dbReference>
<dbReference type="EMBL" id="RQFP01000014">
    <property type="protein sequence ID" value="TGK91331.1"/>
    <property type="molecule type" value="Genomic_DNA"/>
</dbReference>
<dbReference type="SMART" id="SM00849">
    <property type="entry name" value="Lactamase_B"/>
    <property type="match status" value="1"/>
</dbReference>
<organism evidence="2 3">
    <name type="scientific">Leptospira brenneri</name>
    <dbReference type="NCBI Taxonomy" id="2023182"/>
    <lineage>
        <taxon>Bacteria</taxon>
        <taxon>Pseudomonadati</taxon>
        <taxon>Spirochaetota</taxon>
        <taxon>Spirochaetia</taxon>
        <taxon>Leptospirales</taxon>
        <taxon>Leptospiraceae</taxon>
        <taxon>Leptospira</taxon>
    </lineage>
</organism>